<proteinExistence type="predicted"/>
<sequence length="314" mass="35962">MSGFKRAILLSVYPEYVEKIISGEKRFEFRKHTPSENVDFIVFYATAPTAKILCVAEVDEIISDNPERLWRTTALFSGVDQGFYDEYYRGVDMAYAYKLGRVYRLRTPISLSNTNLKISPPQTFRYLTPKQFSYVKKSSKLVSSSFRRTIFLGGIHAVGKTTFSKKYFSGSFYCVCASDLIKKAKGEVPVDKKVGKVQENQSLLISEFQKLKSQERRIVLDGHFCLINKQGKFEKLPLDLFQALGLSHIVLLELNPEIVQSRLFQRDGTTMNLRAIKEFLKIERTHALFVAEALKIPITIVPDTTLANNIIWDR</sequence>
<evidence type="ECO:0000313" key="3">
    <source>
        <dbReference type="Proteomes" id="UP000886812"/>
    </source>
</evidence>
<reference evidence="2" key="1">
    <citation type="submission" date="2020-10" db="EMBL/GenBank/DDBJ databases">
        <authorList>
            <person name="Gilroy R."/>
        </authorList>
    </citation>
    <scope>NUCLEOTIDE SEQUENCE</scope>
    <source>
        <strain evidence="2">10669</strain>
    </source>
</reference>
<reference evidence="2" key="2">
    <citation type="journal article" date="2021" name="PeerJ">
        <title>Extensive microbial diversity within the chicken gut microbiome revealed by metagenomics and culture.</title>
        <authorList>
            <person name="Gilroy R."/>
            <person name="Ravi A."/>
            <person name="Getino M."/>
            <person name="Pursley I."/>
            <person name="Horton D.L."/>
            <person name="Alikhan N.F."/>
            <person name="Baker D."/>
            <person name="Gharbi K."/>
            <person name="Hall N."/>
            <person name="Watson M."/>
            <person name="Adriaenssens E.M."/>
            <person name="Foster-Nyarko E."/>
            <person name="Jarju S."/>
            <person name="Secka A."/>
            <person name="Antonio M."/>
            <person name="Oren A."/>
            <person name="Chaudhuri R.R."/>
            <person name="La Ragione R."/>
            <person name="Hildebrand F."/>
            <person name="Pallen M.J."/>
        </authorList>
    </citation>
    <scope>NUCLEOTIDE SEQUENCE</scope>
    <source>
        <strain evidence="2">10669</strain>
    </source>
</reference>
<dbReference type="SMART" id="SM01022">
    <property type="entry name" value="ASCH"/>
    <property type="match status" value="1"/>
</dbReference>
<protein>
    <submittedName>
        <fullName evidence="2">AAA family ATPase</fullName>
    </submittedName>
</protein>
<feature type="domain" description="ASCH" evidence="1">
    <location>
        <begin position="10"/>
        <end position="103"/>
    </location>
</feature>
<name>A0A9D1T223_9BACT</name>
<gene>
    <name evidence="2" type="ORF">IAC75_03940</name>
</gene>
<dbReference type="SUPFAM" id="SSF88697">
    <property type="entry name" value="PUA domain-like"/>
    <property type="match status" value="1"/>
</dbReference>
<evidence type="ECO:0000313" key="2">
    <source>
        <dbReference type="EMBL" id="HIV04286.1"/>
    </source>
</evidence>
<dbReference type="Gene3D" id="3.40.50.300">
    <property type="entry name" value="P-loop containing nucleotide triphosphate hydrolases"/>
    <property type="match status" value="1"/>
</dbReference>
<dbReference type="InterPro" id="IPR027417">
    <property type="entry name" value="P-loop_NTPase"/>
</dbReference>
<dbReference type="Proteomes" id="UP000886812">
    <property type="component" value="Unassembled WGS sequence"/>
</dbReference>
<comment type="caution">
    <text evidence="2">The sequence shown here is derived from an EMBL/GenBank/DDBJ whole genome shotgun (WGS) entry which is preliminary data.</text>
</comment>
<dbReference type="Gene3D" id="2.30.130.30">
    <property type="entry name" value="Hypothetical protein"/>
    <property type="match status" value="1"/>
</dbReference>
<dbReference type="AlphaFoldDB" id="A0A9D1T223"/>
<dbReference type="SUPFAM" id="SSF52540">
    <property type="entry name" value="P-loop containing nucleoside triphosphate hydrolases"/>
    <property type="match status" value="1"/>
</dbReference>
<feature type="non-terminal residue" evidence="2">
    <location>
        <position position="1"/>
    </location>
</feature>
<dbReference type="InterPro" id="IPR015947">
    <property type="entry name" value="PUA-like_sf"/>
</dbReference>
<dbReference type="EMBL" id="DVOG01000102">
    <property type="protein sequence ID" value="HIV04286.1"/>
    <property type="molecule type" value="Genomic_DNA"/>
</dbReference>
<dbReference type="Pfam" id="PF13207">
    <property type="entry name" value="AAA_17"/>
    <property type="match status" value="1"/>
</dbReference>
<organism evidence="2 3">
    <name type="scientific">Candidatus Spyradosoma merdigallinarum</name>
    <dbReference type="NCBI Taxonomy" id="2840950"/>
    <lineage>
        <taxon>Bacteria</taxon>
        <taxon>Pseudomonadati</taxon>
        <taxon>Verrucomicrobiota</taxon>
        <taxon>Opitutia</taxon>
        <taxon>Opitutia incertae sedis</taxon>
        <taxon>Candidatus Spyradosoma</taxon>
    </lineage>
</organism>
<accession>A0A9D1T223</accession>
<dbReference type="Pfam" id="PF04266">
    <property type="entry name" value="ASCH"/>
    <property type="match status" value="1"/>
</dbReference>
<dbReference type="InterPro" id="IPR007374">
    <property type="entry name" value="ASCH_domain"/>
</dbReference>
<evidence type="ECO:0000259" key="1">
    <source>
        <dbReference type="SMART" id="SM01022"/>
    </source>
</evidence>